<evidence type="ECO:0000313" key="2">
    <source>
        <dbReference type="Proteomes" id="UP000035350"/>
    </source>
</evidence>
<proteinExistence type="predicted"/>
<gene>
    <name evidence="1" type="ORF">B4147_1167</name>
</gene>
<dbReference type="AlphaFoldDB" id="A0A0G8CPW3"/>
<dbReference type="PATRIC" id="fig|1396.433.peg.220"/>
<accession>A0A0G8CPW3</accession>
<dbReference type="EMBL" id="LCYN01000001">
    <property type="protein sequence ID" value="KLA01500.1"/>
    <property type="molecule type" value="Genomic_DNA"/>
</dbReference>
<organism evidence="1 2">
    <name type="scientific">Bacillus wiedmannii</name>
    <dbReference type="NCBI Taxonomy" id="1890302"/>
    <lineage>
        <taxon>Bacteria</taxon>
        <taxon>Bacillati</taxon>
        <taxon>Bacillota</taxon>
        <taxon>Bacilli</taxon>
        <taxon>Bacillales</taxon>
        <taxon>Bacillaceae</taxon>
        <taxon>Bacillus</taxon>
        <taxon>Bacillus cereus group</taxon>
    </lineage>
</organism>
<protein>
    <submittedName>
        <fullName evidence="1">Uncharacterized protein</fullName>
    </submittedName>
</protein>
<evidence type="ECO:0000313" key="1">
    <source>
        <dbReference type="EMBL" id="KLA01500.1"/>
    </source>
</evidence>
<reference evidence="1 2" key="1">
    <citation type="journal article" date="2015" name="Genome Announc.">
        <title>Next-Generation Whole-Genome Sequencing of Eight Strains of Bacillus cereus, Isolated from Food.</title>
        <authorList>
            <person name="Krawczyk A.O."/>
            <person name="de Jong A."/>
            <person name="Eijlander R.T."/>
            <person name="Berendsen E.M."/>
            <person name="Holsappel S."/>
            <person name="Wells-Bennik M.H."/>
            <person name="Kuipers O.P."/>
        </authorList>
    </citation>
    <scope>NUCLEOTIDE SEQUENCE [LARGE SCALE GENOMIC DNA]</scope>
    <source>
        <strain evidence="1 2">B4147</strain>
    </source>
</reference>
<name>A0A0G8CPW3_9BACI</name>
<dbReference type="Proteomes" id="UP000035350">
    <property type="component" value="Unassembled WGS sequence"/>
</dbReference>
<sequence>MPANKKEQLAKANCSIKGISPRGSGENIMLLAVLADY</sequence>
<reference evidence="2" key="2">
    <citation type="submission" date="2015-04" db="EMBL/GenBank/DDBJ databases">
        <title>Draft Genome Sequences of Eight Spore-Forming Food Isolates of Bacillus cereus Genome sequencing.</title>
        <authorList>
            <person name="Krawcyk A.O."/>
            <person name="de Jong A."/>
            <person name="Eijlander R.T."/>
            <person name="Berendsen E.M."/>
            <person name="Holsappel S."/>
            <person name="Wells-Bennik M."/>
            <person name="Kuipers O.P."/>
        </authorList>
    </citation>
    <scope>NUCLEOTIDE SEQUENCE [LARGE SCALE GENOMIC DNA]</scope>
    <source>
        <strain evidence="2">B4147</strain>
    </source>
</reference>
<comment type="caution">
    <text evidence="1">The sequence shown here is derived from an EMBL/GenBank/DDBJ whole genome shotgun (WGS) entry which is preliminary data.</text>
</comment>